<dbReference type="EMBL" id="JABSTQ010010111">
    <property type="protein sequence ID" value="KAG0423345.1"/>
    <property type="molecule type" value="Genomic_DNA"/>
</dbReference>
<sequence>MLSQNLCSRALCSARVASAQLAALSRALTTMKTSSLYIRGREARNRRALVLPHLEIDKLVNDIPTIRRTLEARNIPLDISLLSTQLPSLRIVKNELNRVQMAIMEITRILSDHRLLSASEKPESELKAELSTHYTTEREVKQSMYAKEEDVVPTILRIPNFIRAPTDNVSSLCKEYGNRPKFAFSPASHVDIGGSDIVFRDHPRLCYLKADPALLELSLIRYFDQKLSGLAGFEPVSSPDWVVDTVVEGCGKNPMDLDHTLVIESKEHNGGHQHHLVGSASFESFAAYMTRRQVRKLPACYYSLGRFYAAHCDALLPGLYSLAQSERASVFAACKESELENTFEELLVEVRQWYKELKIPFRLRLVEPVQLRFIESLRVDIEVWSPALDSYVPCGWFSLHGDFVSRRLIMVHGAGASDVKFAHTLFGCVANIHCLAASIMENGQTKDRCFSFPAVLNQRVRAQVSQ</sequence>
<comment type="caution">
    <text evidence="1">The sequence shown here is derived from an EMBL/GenBank/DDBJ whole genome shotgun (WGS) entry which is preliminary data.</text>
</comment>
<proteinExistence type="predicted"/>
<name>A0AC60PRU3_IXOPE</name>
<organism evidence="1 2">
    <name type="scientific">Ixodes persulcatus</name>
    <name type="common">Taiga tick</name>
    <dbReference type="NCBI Taxonomy" id="34615"/>
    <lineage>
        <taxon>Eukaryota</taxon>
        <taxon>Metazoa</taxon>
        <taxon>Ecdysozoa</taxon>
        <taxon>Arthropoda</taxon>
        <taxon>Chelicerata</taxon>
        <taxon>Arachnida</taxon>
        <taxon>Acari</taxon>
        <taxon>Parasitiformes</taxon>
        <taxon>Ixodida</taxon>
        <taxon>Ixodoidea</taxon>
        <taxon>Ixodidae</taxon>
        <taxon>Ixodinae</taxon>
        <taxon>Ixodes</taxon>
    </lineage>
</organism>
<keyword evidence="2" id="KW-1185">Reference proteome</keyword>
<evidence type="ECO:0000313" key="1">
    <source>
        <dbReference type="EMBL" id="KAG0423345.1"/>
    </source>
</evidence>
<gene>
    <name evidence="1" type="ORF">HPB47_000861</name>
</gene>
<dbReference type="Proteomes" id="UP000805193">
    <property type="component" value="Unassembled WGS sequence"/>
</dbReference>
<reference evidence="1 2" key="1">
    <citation type="journal article" date="2020" name="Cell">
        <title>Large-Scale Comparative Analyses of Tick Genomes Elucidate Their Genetic Diversity and Vector Capacities.</title>
        <authorList>
            <consortium name="Tick Genome and Microbiome Consortium (TIGMIC)"/>
            <person name="Jia N."/>
            <person name="Wang J."/>
            <person name="Shi W."/>
            <person name="Du L."/>
            <person name="Sun Y."/>
            <person name="Zhan W."/>
            <person name="Jiang J.F."/>
            <person name="Wang Q."/>
            <person name="Zhang B."/>
            <person name="Ji P."/>
            <person name="Bell-Sakyi L."/>
            <person name="Cui X.M."/>
            <person name="Yuan T.T."/>
            <person name="Jiang B.G."/>
            <person name="Yang W.F."/>
            <person name="Lam T.T."/>
            <person name="Chang Q.C."/>
            <person name="Ding S.J."/>
            <person name="Wang X.J."/>
            <person name="Zhu J.G."/>
            <person name="Ruan X.D."/>
            <person name="Zhao L."/>
            <person name="Wei J.T."/>
            <person name="Ye R.Z."/>
            <person name="Que T.C."/>
            <person name="Du C.H."/>
            <person name="Zhou Y.H."/>
            <person name="Cheng J.X."/>
            <person name="Dai P.F."/>
            <person name="Guo W.B."/>
            <person name="Han X.H."/>
            <person name="Huang E.J."/>
            <person name="Li L.F."/>
            <person name="Wei W."/>
            <person name="Gao Y.C."/>
            <person name="Liu J.Z."/>
            <person name="Shao H.Z."/>
            <person name="Wang X."/>
            <person name="Wang C.C."/>
            <person name="Yang T.C."/>
            <person name="Huo Q.B."/>
            <person name="Li W."/>
            <person name="Chen H.Y."/>
            <person name="Chen S.E."/>
            <person name="Zhou L.G."/>
            <person name="Ni X.B."/>
            <person name="Tian J.H."/>
            <person name="Sheng Y."/>
            <person name="Liu T."/>
            <person name="Pan Y.S."/>
            <person name="Xia L.Y."/>
            <person name="Li J."/>
            <person name="Zhao F."/>
            <person name="Cao W.C."/>
        </authorList>
    </citation>
    <scope>NUCLEOTIDE SEQUENCE [LARGE SCALE GENOMIC DNA]</scope>
    <source>
        <strain evidence="1">Iper-2018</strain>
    </source>
</reference>
<accession>A0AC60PRU3</accession>
<protein>
    <submittedName>
        <fullName evidence="1">Uncharacterized protein</fullName>
    </submittedName>
</protein>
<evidence type="ECO:0000313" key="2">
    <source>
        <dbReference type="Proteomes" id="UP000805193"/>
    </source>
</evidence>